<feature type="domain" description="RRM" evidence="10">
    <location>
        <begin position="210"/>
        <end position="295"/>
    </location>
</feature>
<dbReference type="Pfam" id="PF16842">
    <property type="entry name" value="RRM_occluded"/>
    <property type="match status" value="1"/>
</dbReference>
<dbReference type="STRING" id="4955.A0A1G4MHJ3"/>
<evidence type="ECO:0000256" key="8">
    <source>
        <dbReference type="ARBA" id="ARBA00093627"/>
    </source>
</evidence>
<dbReference type="AlphaFoldDB" id="A0A1G4MHJ3"/>
<evidence type="ECO:0000256" key="3">
    <source>
        <dbReference type="ARBA" id="ARBA00022737"/>
    </source>
</evidence>
<dbReference type="PANTHER" id="PTHR48025:SF1">
    <property type="entry name" value="RRM DOMAIN-CONTAINING PROTEIN"/>
    <property type="match status" value="1"/>
</dbReference>
<dbReference type="GO" id="GO:0005688">
    <property type="term" value="C:U6 snRNP"/>
    <property type="evidence" value="ECO:0007669"/>
    <property type="project" value="UniProtKB-ARBA"/>
</dbReference>
<dbReference type="InterPro" id="IPR000504">
    <property type="entry name" value="RRM_dom"/>
</dbReference>
<dbReference type="InterPro" id="IPR050502">
    <property type="entry name" value="Euk_RNA-bind_prot"/>
</dbReference>
<accession>A0A1G4MHJ3</accession>
<evidence type="ECO:0000256" key="2">
    <source>
        <dbReference type="ARBA" id="ARBA00022664"/>
    </source>
</evidence>
<feature type="domain" description="RRM" evidence="10">
    <location>
        <begin position="41"/>
        <end position="116"/>
    </location>
</feature>
<reference evidence="11 12" key="1">
    <citation type="submission" date="2016-03" db="EMBL/GenBank/DDBJ databases">
        <authorList>
            <person name="Devillers H."/>
        </authorList>
    </citation>
    <scope>NUCLEOTIDE SEQUENCE [LARGE SCALE GENOMIC DNA]</scope>
    <source>
        <strain evidence="11">CBS 6772</strain>
    </source>
</reference>
<evidence type="ECO:0000256" key="5">
    <source>
        <dbReference type="ARBA" id="ARBA00023187"/>
    </source>
</evidence>
<dbReference type="SUPFAM" id="SSF54928">
    <property type="entry name" value="RNA-binding domain, RBD"/>
    <property type="match status" value="2"/>
</dbReference>
<keyword evidence="5" id="KW-0508">mRNA splicing</keyword>
<dbReference type="OMA" id="AYIDMAS"/>
<dbReference type="Gene3D" id="3.30.70.330">
    <property type="match status" value="4"/>
</dbReference>
<dbReference type="OrthoDB" id="360390at2759"/>
<proteinExistence type="predicted"/>
<evidence type="ECO:0000256" key="7">
    <source>
        <dbReference type="ARBA" id="ARBA00093374"/>
    </source>
</evidence>
<dbReference type="InterPro" id="IPR031766">
    <property type="entry name" value="RRM_occluded"/>
</dbReference>
<dbReference type="InterPro" id="IPR035979">
    <property type="entry name" value="RBD_domain_sf"/>
</dbReference>
<dbReference type="GO" id="GO:0006397">
    <property type="term" value="P:mRNA processing"/>
    <property type="evidence" value="ECO:0007669"/>
    <property type="project" value="UniProtKB-KW"/>
</dbReference>
<evidence type="ECO:0000256" key="9">
    <source>
        <dbReference type="PROSITE-ProRule" id="PRU00176"/>
    </source>
</evidence>
<keyword evidence="3" id="KW-0677">Repeat</keyword>
<evidence type="ECO:0000313" key="12">
    <source>
        <dbReference type="Proteomes" id="UP000190831"/>
    </source>
</evidence>
<dbReference type="PROSITE" id="PS50102">
    <property type="entry name" value="RRM"/>
    <property type="match status" value="3"/>
</dbReference>
<dbReference type="EMBL" id="LT598486">
    <property type="protein sequence ID" value="SCW03314.1"/>
    <property type="molecule type" value="Genomic_DNA"/>
</dbReference>
<evidence type="ECO:0000256" key="1">
    <source>
        <dbReference type="ARBA" id="ARBA00004123"/>
    </source>
</evidence>
<name>A0A1G4MHJ3_LACFM</name>
<sequence length="417" mass="47671">MDVEEVESFESKKRLLDDSTDATDIVQKRSNLKRTKEREITTVIVRNLPSKYNFYKVKKYFSQCGKVCYVEMQDDPDTQNKLARVEFETHDEALSALTRTYKRIGPNEITVDLLQDSTVWITNFPPFYDSKNLRDLFNQVGGTTLSVRLPSLKYDSNRRFAYIDMASPEQASNAIRKLHGYNVDGFELVVKKSDPFQVSKRTDAATLERREVFIRNLDFSTDPSQKLQELFSKYGTIEKIVVPAQRDSEKEDGHKILNKGIAFVHFSRPDSAKRALELNNYEIEGRPISVSLADRKAFLERQEVKNLLLHGNQDHVVSIFPISDKTTKVQIETLITERAHIESEAIRSIYLVADHEGALIVLKDVPTAAKVSLAVNGILYDKKNSAVQGSKTSRDIQLVKIQKKSPLNSRRQLVKRI</sequence>
<gene>
    <name evidence="11" type="ORF">LAFE_0G07690G</name>
</gene>
<organism evidence="11 12">
    <name type="scientific">Lachancea fermentati</name>
    <name type="common">Zygosaccharomyces fermentati</name>
    <dbReference type="NCBI Taxonomy" id="4955"/>
    <lineage>
        <taxon>Eukaryota</taxon>
        <taxon>Fungi</taxon>
        <taxon>Dikarya</taxon>
        <taxon>Ascomycota</taxon>
        <taxon>Saccharomycotina</taxon>
        <taxon>Saccharomycetes</taxon>
        <taxon>Saccharomycetales</taxon>
        <taxon>Saccharomycetaceae</taxon>
        <taxon>Lachancea</taxon>
    </lineage>
</organism>
<evidence type="ECO:0000313" key="11">
    <source>
        <dbReference type="EMBL" id="SCW03314.1"/>
    </source>
</evidence>
<keyword evidence="2" id="KW-0507">mRNA processing</keyword>
<dbReference type="FunFam" id="3.30.70.330:FF:000365">
    <property type="entry name" value="U4/U6 snRNA-associated-splicing factor PRP24"/>
    <property type="match status" value="1"/>
</dbReference>
<comment type="subcellular location">
    <subcellularLocation>
        <location evidence="1">Nucleus</location>
    </subcellularLocation>
</comment>
<dbReference type="PANTHER" id="PTHR48025">
    <property type="entry name" value="OS02G0815200 PROTEIN"/>
    <property type="match status" value="1"/>
</dbReference>
<evidence type="ECO:0000259" key="10">
    <source>
        <dbReference type="PROSITE" id="PS50102"/>
    </source>
</evidence>
<dbReference type="InterPro" id="IPR012677">
    <property type="entry name" value="Nucleotide-bd_a/b_plait_sf"/>
</dbReference>
<dbReference type="Pfam" id="PF00076">
    <property type="entry name" value="RRM_1"/>
    <property type="match status" value="3"/>
</dbReference>
<keyword evidence="12" id="KW-1185">Reference proteome</keyword>
<comment type="function">
    <text evidence="7">Functions as a recycling factor of the spliceosome, a machinery that forms on each precursor-messenger RNA (pre-mRNA) and catalyzes the removal of introns. Chaperones the re-annealing of U4 and U6 snRNAs (small nuclear RNAs) released from previous rounds of splicing, an initial step in reforming the U4/U6-U5 tri-snRNP (small nuclear ribonucleoprotein) that can reassemble into another spliceosome complex; this step involves binding U6 and facilitating the unwinding of the U6 internal stem loop, followed by base-pairing of U6 to U4.</text>
</comment>
<dbReference type="GO" id="GO:0003729">
    <property type="term" value="F:mRNA binding"/>
    <property type="evidence" value="ECO:0007669"/>
    <property type="project" value="TreeGrafter"/>
</dbReference>
<evidence type="ECO:0000256" key="6">
    <source>
        <dbReference type="ARBA" id="ARBA00023242"/>
    </source>
</evidence>
<dbReference type="SMART" id="SM00360">
    <property type="entry name" value="RRM"/>
    <property type="match status" value="3"/>
</dbReference>
<dbReference type="Proteomes" id="UP000190831">
    <property type="component" value="Chromosome G"/>
</dbReference>
<protein>
    <recommendedName>
        <fullName evidence="8">U4/U6 snRNA-associated-splicing factor PRP24</fullName>
    </recommendedName>
</protein>
<evidence type="ECO:0000256" key="4">
    <source>
        <dbReference type="ARBA" id="ARBA00022884"/>
    </source>
</evidence>
<dbReference type="GO" id="GO:0008380">
    <property type="term" value="P:RNA splicing"/>
    <property type="evidence" value="ECO:0007669"/>
    <property type="project" value="UniProtKB-KW"/>
</dbReference>
<keyword evidence="6" id="KW-0539">Nucleus</keyword>
<feature type="domain" description="RRM" evidence="10">
    <location>
        <begin position="117"/>
        <end position="195"/>
    </location>
</feature>
<keyword evidence="4 9" id="KW-0694">RNA-binding</keyword>